<comment type="caution">
    <text evidence="1">The sequence shown here is derived from an EMBL/GenBank/DDBJ whole genome shotgun (WGS) entry which is preliminary data.</text>
</comment>
<evidence type="ECO:0000313" key="2">
    <source>
        <dbReference type="Proteomes" id="UP001195624"/>
    </source>
</evidence>
<keyword evidence="2" id="KW-1185">Reference proteome</keyword>
<reference evidence="1 2" key="1">
    <citation type="submission" date="2021-03" db="EMBL/GenBank/DDBJ databases">
        <authorList>
            <person name="D'Agostino P."/>
            <person name="Huntemann M."/>
            <person name="Clum A."/>
            <person name="Spunde A."/>
            <person name="Palaniappan K."/>
            <person name="Ritter S."/>
            <person name="Mikhailova N."/>
            <person name="Chen I.-M."/>
            <person name="Stamatis D."/>
            <person name="Reddy T."/>
            <person name="O'Malley R."/>
            <person name="Daum C."/>
            <person name="Shapiro N."/>
            <person name="Ivanova N."/>
            <person name="Kyrpides N."/>
            <person name="Woyke T."/>
        </authorList>
    </citation>
    <scope>NUCLEOTIDE SEQUENCE [LARGE SCALE GENOMIC DNA]</scope>
    <source>
        <strain evidence="1 2">WS4403</strain>
    </source>
</reference>
<dbReference type="Proteomes" id="UP001195624">
    <property type="component" value="Unassembled WGS sequence"/>
</dbReference>
<proteinExistence type="predicted"/>
<evidence type="ECO:0000313" key="1">
    <source>
        <dbReference type="EMBL" id="MBP2170851.1"/>
    </source>
</evidence>
<gene>
    <name evidence="1" type="ORF">J2125_004043</name>
</gene>
<reference evidence="2" key="2">
    <citation type="submission" date="2023-07" db="EMBL/GenBank/DDBJ databases">
        <title>Genome mining of underrepresented organisms for secondary metabolites.</title>
        <authorList>
            <person name="D'Agostino P.M."/>
        </authorList>
    </citation>
    <scope>NUCLEOTIDE SEQUENCE [LARGE SCALE GENOMIC DNA]</scope>
    <source>
        <strain evidence="2">WS4403</strain>
    </source>
</reference>
<name>A0ABS4PDZ4_9GAMM</name>
<protein>
    <submittedName>
        <fullName evidence="1">Uncharacterized protein</fullName>
    </submittedName>
</protein>
<dbReference type="RefSeq" id="WP_017801771.1">
    <property type="nucleotide sequence ID" value="NZ_JAGGMQ010000001.1"/>
</dbReference>
<organism evidence="1 2">
    <name type="scientific">Winslowiella toletana</name>
    <dbReference type="NCBI Taxonomy" id="92490"/>
    <lineage>
        <taxon>Bacteria</taxon>
        <taxon>Pseudomonadati</taxon>
        <taxon>Pseudomonadota</taxon>
        <taxon>Gammaproteobacteria</taxon>
        <taxon>Enterobacterales</taxon>
        <taxon>Erwiniaceae</taxon>
        <taxon>Winslowiella</taxon>
    </lineage>
</organism>
<sequence>MIYQPERAATDMTALCSLTVLLPATRRWRVPDAQPAAWLLCFLIPLTNATERRFTLRYGRQSDSQYLSNPPYLAIRELTQ</sequence>
<accession>A0ABS4PDZ4</accession>
<dbReference type="EMBL" id="JAGGMQ010000001">
    <property type="protein sequence ID" value="MBP2170851.1"/>
    <property type="molecule type" value="Genomic_DNA"/>
</dbReference>